<dbReference type="EMBL" id="CP104558">
    <property type="protein sequence ID" value="UXH46225.1"/>
    <property type="molecule type" value="Genomic_DNA"/>
</dbReference>
<evidence type="ECO:0000313" key="2">
    <source>
        <dbReference type="Proteomes" id="UP001064027"/>
    </source>
</evidence>
<organism evidence="1 2">
    <name type="scientific">Rossellomorea vietnamensis</name>
    <dbReference type="NCBI Taxonomy" id="218284"/>
    <lineage>
        <taxon>Bacteria</taxon>
        <taxon>Bacillati</taxon>
        <taxon>Bacillota</taxon>
        <taxon>Bacilli</taxon>
        <taxon>Bacillales</taxon>
        <taxon>Bacillaceae</taxon>
        <taxon>Rossellomorea</taxon>
    </lineage>
</organism>
<evidence type="ECO:0000313" key="1">
    <source>
        <dbReference type="EMBL" id="UXH46225.1"/>
    </source>
</evidence>
<name>A0ACD4CCG9_9BACI</name>
<keyword evidence="2" id="KW-1185">Reference proteome</keyword>
<accession>A0ACD4CCG9</accession>
<protein>
    <submittedName>
        <fullName evidence="1">Uncharacterized protein</fullName>
    </submittedName>
</protein>
<gene>
    <name evidence="1" type="ORF">N5C46_09335</name>
</gene>
<proteinExistence type="predicted"/>
<dbReference type="Proteomes" id="UP001064027">
    <property type="component" value="Chromosome"/>
</dbReference>
<reference evidence="1" key="1">
    <citation type="submission" date="2022-09" db="EMBL/GenBank/DDBJ databases">
        <title>Complete genome sequence of Rossellomorea vietnamensis strain RL-WG62, a newly isolated PGPR with the potential for plant salinity stress alleviation.</title>
        <authorList>
            <person name="Ren L."/>
            <person name="Wang G."/>
            <person name="Hu H."/>
        </authorList>
    </citation>
    <scope>NUCLEOTIDE SEQUENCE</scope>
    <source>
        <strain evidence="1">RL-WG62</strain>
    </source>
</reference>
<sequence>MVYFIIGIIVVLIIFLLKKASKPEPLQENRYEIYSYVVMEDEDEEKFGEADQPLWDLAERHSFLHPGQILCRVDRYKDVHQEEWDEIRKYSSFTKAKEPYYIFFDEYRADKDRPTQMAWDQKVFETNNLEEVEKWCEEFEKEIFEKHDVYVGKVYDPK</sequence>